<evidence type="ECO:0000313" key="3">
    <source>
        <dbReference type="Proteomes" id="UP001321760"/>
    </source>
</evidence>
<dbReference type="EMBL" id="MU865959">
    <property type="protein sequence ID" value="KAK4446090.1"/>
    <property type="molecule type" value="Genomic_DNA"/>
</dbReference>
<feature type="transmembrane region" description="Helical" evidence="1">
    <location>
        <begin position="510"/>
        <end position="530"/>
    </location>
</feature>
<feature type="transmembrane region" description="Helical" evidence="1">
    <location>
        <begin position="447"/>
        <end position="466"/>
    </location>
</feature>
<feature type="transmembrane region" description="Helical" evidence="1">
    <location>
        <begin position="412"/>
        <end position="435"/>
    </location>
</feature>
<comment type="caution">
    <text evidence="2">The sequence shown here is derived from an EMBL/GenBank/DDBJ whole genome shotgun (WGS) entry which is preliminary data.</text>
</comment>
<feature type="transmembrane region" description="Helical" evidence="1">
    <location>
        <begin position="224"/>
        <end position="242"/>
    </location>
</feature>
<organism evidence="2 3">
    <name type="scientific">Podospora aff. communis PSN243</name>
    <dbReference type="NCBI Taxonomy" id="3040156"/>
    <lineage>
        <taxon>Eukaryota</taxon>
        <taxon>Fungi</taxon>
        <taxon>Dikarya</taxon>
        <taxon>Ascomycota</taxon>
        <taxon>Pezizomycotina</taxon>
        <taxon>Sordariomycetes</taxon>
        <taxon>Sordariomycetidae</taxon>
        <taxon>Sordariales</taxon>
        <taxon>Podosporaceae</taxon>
        <taxon>Podospora</taxon>
    </lineage>
</organism>
<feature type="transmembrane region" description="Helical" evidence="1">
    <location>
        <begin position="384"/>
        <end position="406"/>
    </location>
</feature>
<reference evidence="2" key="1">
    <citation type="journal article" date="2023" name="Mol. Phylogenet. Evol.">
        <title>Genome-scale phylogeny and comparative genomics of the fungal order Sordariales.</title>
        <authorList>
            <person name="Hensen N."/>
            <person name="Bonometti L."/>
            <person name="Westerberg I."/>
            <person name="Brannstrom I.O."/>
            <person name="Guillou S."/>
            <person name="Cros-Aarteil S."/>
            <person name="Calhoun S."/>
            <person name="Haridas S."/>
            <person name="Kuo A."/>
            <person name="Mondo S."/>
            <person name="Pangilinan J."/>
            <person name="Riley R."/>
            <person name="LaButti K."/>
            <person name="Andreopoulos B."/>
            <person name="Lipzen A."/>
            <person name="Chen C."/>
            <person name="Yan M."/>
            <person name="Daum C."/>
            <person name="Ng V."/>
            <person name="Clum A."/>
            <person name="Steindorff A."/>
            <person name="Ohm R.A."/>
            <person name="Martin F."/>
            <person name="Silar P."/>
            <person name="Natvig D.O."/>
            <person name="Lalanne C."/>
            <person name="Gautier V."/>
            <person name="Ament-Velasquez S.L."/>
            <person name="Kruys A."/>
            <person name="Hutchinson M.I."/>
            <person name="Powell A.J."/>
            <person name="Barry K."/>
            <person name="Miller A.N."/>
            <person name="Grigoriev I.V."/>
            <person name="Debuchy R."/>
            <person name="Gladieux P."/>
            <person name="Hiltunen Thoren M."/>
            <person name="Johannesson H."/>
        </authorList>
    </citation>
    <scope>NUCLEOTIDE SEQUENCE</scope>
    <source>
        <strain evidence="2">PSN243</strain>
    </source>
</reference>
<dbReference type="AlphaFoldDB" id="A0AAV9GFE2"/>
<evidence type="ECO:0000256" key="1">
    <source>
        <dbReference type="SAM" id="Phobius"/>
    </source>
</evidence>
<keyword evidence="3" id="KW-1185">Reference proteome</keyword>
<keyword evidence="1" id="KW-0472">Membrane</keyword>
<reference evidence="2" key="2">
    <citation type="submission" date="2023-05" db="EMBL/GenBank/DDBJ databases">
        <authorList>
            <consortium name="Lawrence Berkeley National Laboratory"/>
            <person name="Steindorff A."/>
            <person name="Hensen N."/>
            <person name="Bonometti L."/>
            <person name="Westerberg I."/>
            <person name="Brannstrom I.O."/>
            <person name="Guillou S."/>
            <person name="Cros-Aarteil S."/>
            <person name="Calhoun S."/>
            <person name="Haridas S."/>
            <person name="Kuo A."/>
            <person name="Mondo S."/>
            <person name="Pangilinan J."/>
            <person name="Riley R."/>
            <person name="Labutti K."/>
            <person name="Andreopoulos B."/>
            <person name="Lipzen A."/>
            <person name="Chen C."/>
            <person name="Yanf M."/>
            <person name="Daum C."/>
            <person name="Ng V."/>
            <person name="Clum A."/>
            <person name="Ohm R."/>
            <person name="Martin F."/>
            <person name="Silar P."/>
            <person name="Natvig D."/>
            <person name="Lalanne C."/>
            <person name="Gautier V."/>
            <person name="Ament-Velasquez S.L."/>
            <person name="Kruys A."/>
            <person name="Hutchinson M.I."/>
            <person name="Powell A.J."/>
            <person name="Barry K."/>
            <person name="Miller A.N."/>
            <person name="Grigoriev I.V."/>
            <person name="Debuchy R."/>
            <person name="Gladieux P."/>
            <person name="Thoren M.H."/>
            <person name="Johannesson H."/>
        </authorList>
    </citation>
    <scope>NUCLEOTIDE SEQUENCE</scope>
    <source>
        <strain evidence="2">PSN243</strain>
    </source>
</reference>
<keyword evidence="1" id="KW-1133">Transmembrane helix</keyword>
<evidence type="ECO:0000313" key="2">
    <source>
        <dbReference type="EMBL" id="KAK4446090.1"/>
    </source>
</evidence>
<accession>A0AAV9GFE2</accession>
<keyword evidence="1" id="KW-0812">Transmembrane</keyword>
<sequence length="562" mass="63066">MSSTKYDVCALKTDAILQGTLSLGDINNATIWERGYIHTGPIRGLDQSYPRTNISAITYNGCLAICGGGLGASDPVSVLSTWIFPLTIFLNLPYDSLHFRKFRGTASAVLNWLGCPQAALTATIQNFLQTKSAVDLVKTTDIHRVGPRWTDALFVLTCLNQFKTVTAMDYDATNRFLHLLLYGLFRPATRYSLETELEETEQRLIRELLAELAFQLRLTRRRGVIPVYLTTVAFLLALAVSSTAPSGGSGVDPLLPGLLFTWGPVLILLTLVDRNPISSDRHRVLFERWLHNVSAIYHWRTVGRGPVSSIQWWREPASFDERHDFLYIGEFIGQGRTVGDAGLASAVMAEIRARRVVGRSVPLEQYRDLASAVKVRLCRRSWQWLCTSLAAELAVVVGPLMAFMLAFNNPTVGFGCDSGSILLWAVLSTLPWLLTLFRRNPRGHWKVLYYVLAFLAMSWLIAYMLFRLIGVMDTCFCLSSYLGYPWSGGYVTFVSEDIIREYFNGRVFRVIASVVGFSIPVTAVVTTWWVRKKCQFLWRAAEGGYSGRSSTREMVDTGWLAR</sequence>
<protein>
    <submittedName>
        <fullName evidence="2">Uncharacterized protein</fullName>
    </submittedName>
</protein>
<feature type="transmembrane region" description="Helical" evidence="1">
    <location>
        <begin position="254"/>
        <end position="272"/>
    </location>
</feature>
<gene>
    <name evidence="2" type="ORF">QBC34DRAFT_357047</name>
</gene>
<name>A0AAV9GFE2_9PEZI</name>
<proteinExistence type="predicted"/>
<dbReference type="Proteomes" id="UP001321760">
    <property type="component" value="Unassembled WGS sequence"/>
</dbReference>